<reference evidence="2" key="1">
    <citation type="journal article" date="2021" name="Proc. Natl. Acad. Sci. U.S.A.">
        <title>A Catalog of Tens of Thousands of Viruses from Human Metagenomes Reveals Hidden Associations with Chronic Diseases.</title>
        <authorList>
            <person name="Tisza M.J."/>
            <person name="Buck C.B."/>
        </authorList>
    </citation>
    <scope>NUCLEOTIDE SEQUENCE</scope>
    <source>
        <strain evidence="2">CtkyY8</strain>
    </source>
</reference>
<organism evidence="2">
    <name type="scientific">virus sp. ctkyY8</name>
    <dbReference type="NCBI Taxonomy" id="2827995"/>
    <lineage>
        <taxon>Viruses</taxon>
    </lineage>
</organism>
<dbReference type="EMBL" id="BK059095">
    <property type="protein sequence ID" value="DAE29571.1"/>
    <property type="molecule type" value="Genomic_DNA"/>
</dbReference>
<dbReference type="GO" id="GO:0016597">
    <property type="term" value="F:amino acid binding"/>
    <property type="evidence" value="ECO:0007669"/>
    <property type="project" value="InterPro"/>
</dbReference>
<dbReference type="GO" id="GO:0016743">
    <property type="term" value="F:carboxyl- or carbamoyltransferase activity"/>
    <property type="evidence" value="ECO:0007669"/>
    <property type="project" value="InterPro"/>
</dbReference>
<dbReference type="InterPro" id="IPR006130">
    <property type="entry name" value="Asp/Orn_carbamoylTrfase"/>
</dbReference>
<evidence type="ECO:0008006" key="3">
    <source>
        <dbReference type="Google" id="ProtNLM"/>
    </source>
</evidence>
<proteinExistence type="predicted"/>
<evidence type="ECO:0000313" key="2">
    <source>
        <dbReference type="EMBL" id="DAE29571.1"/>
    </source>
</evidence>
<evidence type="ECO:0000256" key="1">
    <source>
        <dbReference type="SAM" id="Phobius"/>
    </source>
</evidence>
<protein>
    <recommendedName>
        <fullName evidence="3">Transmembrane protein</fullName>
    </recommendedName>
</protein>
<accession>A0A8S5REI9</accession>
<keyword evidence="1" id="KW-0812">Transmembrane</keyword>
<keyword evidence="1" id="KW-0472">Membrane</keyword>
<feature type="transmembrane region" description="Helical" evidence="1">
    <location>
        <begin position="101"/>
        <end position="120"/>
    </location>
</feature>
<name>A0A8S5REI9_9VIRU</name>
<dbReference type="PROSITE" id="PS00097">
    <property type="entry name" value="CARBAMOYLTRANSFERASE"/>
    <property type="match status" value="1"/>
</dbReference>
<feature type="transmembrane region" description="Helical" evidence="1">
    <location>
        <begin position="132"/>
        <end position="152"/>
    </location>
</feature>
<dbReference type="GO" id="GO:0006520">
    <property type="term" value="P:amino acid metabolic process"/>
    <property type="evidence" value="ECO:0007669"/>
    <property type="project" value="InterPro"/>
</dbReference>
<keyword evidence="1" id="KW-1133">Transmembrane helix</keyword>
<sequence>MHKMASYDFIMDRKSFFSTLHQCRLIQCTNDLDLWSLQMDLLTKAEKFQKNVLKLFLLVSGDKKMKNIDSYRNFLKASTRTRVIFILAITNHTKKKNYPNIVLLFLLLLLIIPICPQVILRHSNEVQKLQNSVFFMGILNMTTARTSFLILIKFKIFSQILFIMAKNTLSAMLLENEKIEVSFLCGMDSRLLMQKFLKNVQLLNIRMR</sequence>